<evidence type="ECO:0000313" key="3">
    <source>
        <dbReference type="EMBL" id="RBP98545.1"/>
    </source>
</evidence>
<feature type="region of interest" description="Disordered" evidence="1">
    <location>
        <begin position="270"/>
        <end position="297"/>
    </location>
</feature>
<name>A0A366K9X5_9BIFI</name>
<feature type="transmembrane region" description="Helical" evidence="2">
    <location>
        <begin position="124"/>
        <end position="143"/>
    </location>
</feature>
<keyword evidence="2" id="KW-1133">Transmembrane helix</keyword>
<dbReference type="AlphaFoldDB" id="A0A366K9X5"/>
<dbReference type="EMBL" id="PDCG01000001">
    <property type="protein sequence ID" value="RBP98545.1"/>
    <property type="molecule type" value="Genomic_DNA"/>
</dbReference>
<feature type="compositionally biased region" description="Polar residues" evidence="1">
    <location>
        <begin position="270"/>
        <end position="282"/>
    </location>
</feature>
<feature type="region of interest" description="Disordered" evidence="1">
    <location>
        <begin position="1"/>
        <end position="109"/>
    </location>
</feature>
<keyword evidence="2" id="KW-0812">Transmembrane</keyword>
<sequence>MAEPSDERSGRGKDAKTGRQGRRQDTGKEARQGKGTVAQRQLEPDKADETRRQGEQGAGHDESSPSMANKKSGERTADNQHKRVEKIEADEAAQGSNVDPADKAVRQDVESVHHKQRKGLWGSVKSLVASVVRLLVSIALWVWQFLKGAWRWLLARLRSVFRWVCVHSNSLKVWFGFGRGFSQNRFVRLVAALASLVSIVLGIGLLHWRDQYQGEQDISLPLSLLIVGGFLLVYCSITGSTLQSLGAKGALLRENARLRYRLDAMAGVRSQTANNPHDGQSQRQEEQPHTAEPAAQG</sequence>
<dbReference type="RefSeq" id="WP_113859518.1">
    <property type="nucleotide sequence ID" value="NZ_PDCG01000001.1"/>
</dbReference>
<evidence type="ECO:0008006" key="5">
    <source>
        <dbReference type="Google" id="ProtNLM"/>
    </source>
</evidence>
<evidence type="ECO:0000313" key="4">
    <source>
        <dbReference type="Proteomes" id="UP000252530"/>
    </source>
</evidence>
<protein>
    <recommendedName>
        <fullName evidence="5">Transmembrane protein</fullName>
    </recommendedName>
</protein>
<organism evidence="3 4">
    <name type="scientific">Bifidobacterium aemilianum</name>
    <dbReference type="NCBI Taxonomy" id="2493120"/>
    <lineage>
        <taxon>Bacteria</taxon>
        <taxon>Bacillati</taxon>
        <taxon>Actinomycetota</taxon>
        <taxon>Actinomycetes</taxon>
        <taxon>Bifidobacteriales</taxon>
        <taxon>Bifidobacteriaceae</taxon>
        <taxon>Bifidobacterium</taxon>
    </lineage>
</organism>
<feature type="compositionally biased region" description="Basic and acidic residues" evidence="1">
    <location>
        <begin position="71"/>
        <end position="89"/>
    </location>
</feature>
<gene>
    <name evidence="3" type="ORF">CRD60_01420</name>
</gene>
<dbReference type="Proteomes" id="UP000252530">
    <property type="component" value="Unassembled WGS sequence"/>
</dbReference>
<feature type="transmembrane region" description="Helical" evidence="2">
    <location>
        <begin position="186"/>
        <end position="206"/>
    </location>
</feature>
<reference evidence="3 4" key="1">
    <citation type="submission" date="2017-10" db="EMBL/GenBank/DDBJ databases">
        <title>Bifidobacterium xylocopum sp. nov. and Bifidobacterium aemilianum sp. nov., from the carpenter bee (Xylocopa violacea) digestive tract.</title>
        <authorList>
            <person name="Alberoni D."/>
            <person name="Baffoni L."/>
            <person name="Di Gioia D."/>
            <person name="Gaggia F."/>
            <person name="Biavati B."/>
        </authorList>
    </citation>
    <scope>NUCLEOTIDE SEQUENCE [LARGE SCALE GENOMIC DNA]</scope>
    <source>
        <strain evidence="3 4">XV10</strain>
    </source>
</reference>
<keyword evidence="4" id="KW-1185">Reference proteome</keyword>
<feature type="compositionally biased region" description="Basic and acidic residues" evidence="1">
    <location>
        <begin position="1"/>
        <end position="32"/>
    </location>
</feature>
<comment type="caution">
    <text evidence="3">The sequence shown here is derived from an EMBL/GenBank/DDBJ whole genome shotgun (WGS) entry which is preliminary data.</text>
</comment>
<feature type="compositionally biased region" description="Basic and acidic residues" evidence="1">
    <location>
        <begin position="42"/>
        <end position="63"/>
    </location>
</feature>
<feature type="compositionally biased region" description="Basic and acidic residues" evidence="1">
    <location>
        <begin position="100"/>
        <end position="109"/>
    </location>
</feature>
<accession>A0A366K9X5</accession>
<keyword evidence="2" id="KW-0472">Membrane</keyword>
<evidence type="ECO:0000256" key="2">
    <source>
        <dbReference type="SAM" id="Phobius"/>
    </source>
</evidence>
<evidence type="ECO:0000256" key="1">
    <source>
        <dbReference type="SAM" id="MobiDB-lite"/>
    </source>
</evidence>
<feature type="transmembrane region" description="Helical" evidence="2">
    <location>
        <begin position="218"/>
        <end position="237"/>
    </location>
</feature>
<proteinExistence type="predicted"/>